<feature type="chain" id="PRO_5020028062" description="PIPK domain-containing protein" evidence="3">
    <location>
        <begin position="22"/>
        <end position="521"/>
    </location>
</feature>
<dbReference type="InterPro" id="IPR023610">
    <property type="entry name" value="PInositol-4/5-P-5/4-kinase"/>
</dbReference>
<evidence type="ECO:0000259" key="4">
    <source>
        <dbReference type="PROSITE" id="PS51455"/>
    </source>
</evidence>
<accession>A0A4D9DFV3</accession>
<keyword evidence="1" id="KW-0067">ATP-binding</keyword>
<comment type="caution">
    <text evidence="5">The sequence shown here is derived from an EMBL/GenBank/DDBJ whole genome shotgun (WGS) entry which is preliminary data.</text>
</comment>
<dbReference type="SMART" id="SM00330">
    <property type="entry name" value="PIPKc"/>
    <property type="match status" value="1"/>
</dbReference>
<dbReference type="GO" id="GO:0005886">
    <property type="term" value="C:plasma membrane"/>
    <property type="evidence" value="ECO:0007669"/>
    <property type="project" value="TreeGrafter"/>
</dbReference>
<feature type="region of interest" description="Disordered" evidence="2">
    <location>
        <begin position="450"/>
        <end position="521"/>
    </location>
</feature>
<keyword evidence="1" id="KW-0808">Transferase</keyword>
<dbReference type="PANTHER" id="PTHR23086">
    <property type="entry name" value="PHOSPHATIDYLINOSITOL-4-PHOSPHATE 5-KINASE"/>
    <property type="match status" value="1"/>
</dbReference>
<dbReference type="CDD" id="cd00139">
    <property type="entry name" value="PIPKc"/>
    <property type="match status" value="1"/>
</dbReference>
<evidence type="ECO:0000256" key="1">
    <source>
        <dbReference type="PROSITE-ProRule" id="PRU00781"/>
    </source>
</evidence>
<name>A0A4D9DFV3_9STRA</name>
<dbReference type="OrthoDB" id="2129491at2759"/>
<dbReference type="Gene3D" id="3.30.810.10">
    <property type="entry name" value="2-Layer Sandwich"/>
    <property type="match status" value="1"/>
</dbReference>
<dbReference type="PROSITE" id="PS51455">
    <property type="entry name" value="PIPK"/>
    <property type="match status" value="1"/>
</dbReference>
<dbReference type="AlphaFoldDB" id="A0A4D9DFV3"/>
<dbReference type="Proteomes" id="UP000355283">
    <property type="component" value="Unassembled WGS sequence"/>
</dbReference>
<dbReference type="GO" id="GO:0005524">
    <property type="term" value="F:ATP binding"/>
    <property type="evidence" value="ECO:0007669"/>
    <property type="project" value="UniProtKB-UniRule"/>
</dbReference>
<feature type="compositionally biased region" description="Low complexity" evidence="2">
    <location>
        <begin position="450"/>
        <end position="476"/>
    </location>
</feature>
<dbReference type="Gene3D" id="3.30.800.10">
    <property type="entry name" value="Phosphatidylinositol Phosphate Kinase II Beta"/>
    <property type="match status" value="1"/>
</dbReference>
<dbReference type="GO" id="GO:0016308">
    <property type="term" value="F:1-phosphatidylinositol-4-phosphate 5-kinase activity"/>
    <property type="evidence" value="ECO:0007669"/>
    <property type="project" value="TreeGrafter"/>
</dbReference>
<dbReference type="PANTHER" id="PTHR23086:SF8">
    <property type="entry name" value="PHOSPHATIDYLINOSITOL 5-PHOSPHATE 4-KINASE, ISOFORM A"/>
    <property type="match status" value="1"/>
</dbReference>
<keyword evidence="1" id="KW-0547">Nucleotide-binding</keyword>
<dbReference type="EMBL" id="SDOX01000005">
    <property type="protein sequence ID" value="TFJ87658.1"/>
    <property type="molecule type" value="Genomic_DNA"/>
</dbReference>
<feature type="signal peptide" evidence="3">
    <location>
        <begin position="1"/>
        <end position="21"/>
    </location>
</feature>
<feature type="domain" description="PIPK" evidence="4">
    <location>
        <begin position="59"/>
        <end position="447"/>
    </location>
</feature>
<dbReference type="InterPro" id="IPR027484">
    <property type="entry name" value="PInositol-4-P-5-kinase_N"/>
</dbReference>
<dbReference type="Pfam" id="PF01504">
    <property type="entry name" value="PIP5K"/>
    <property type="match status" value="1"/>
</dbReference>
<dbReference type="InterPro" id="IPR027483">
    <property type="entry name" value="PInositol-4-P-4/5-kinase_C_sf"/>
</dbReference>
<keyword evidence="1" id="KW-0418">Kinase</keyword>
<evidence type="ECO:0000313" key="6">
    <source>
        <dbReference type="Proteomes" id="UP000355283"/>
    </source>
</evidence>
<keyword evidence="6" id="KW-1185">Reference proteome</keyword>
<evidence type="ECO:0000256" key="3">
    <source>
        <dbReference type="SAM" id="SignalP"/>
    </source>
</evidence>
<gene>
    <name evidence="5" type="ORF">NSK_001008</name>
</gene>
<proteinExistence type="predicted"/>
<reference evidence="5 6" key="1">
    <citation type="submission" date="2019-01" db="EMBL/GenBank/DDBJ databases">
        <title>Nuclear Genome Assembly of the Microalgal Biofuel strain Nannochloropsis salina CCMP1776.</title>
        <authorList>
            <person name="Hovde B."/>
        </authorList>
    </citation>
    <scope>NUCLEOTIDE SEQUENCE [LARGE SCALE GENOMIC DNA]</scope>
    <source>
        <strain evidence="5 6">CCMP1776</strain>
    </source>
</reference>
<dbReference type="SUPFAM" id="SSF56104">
    <property type="entry name" value="SAICAR synthase-like"/>
    <property type="match status" value="1"/>
</dbReference>
<protein>
    <recommendedName>
        <fullName evidence="4">PIPK domain-containing protein</fullName>
    </recommendedName>
</protein>
<dbReference type="GO" id="GO:0046854">
    <property type="term" value="P:phosphatidylinositol phosphate biosynthetic process"/>
    <property type="evidence" value="ECO:0007669"/>
    <property type="project" value="TreeGrafter"/>
</dbReference>
<organism evidence="5 6">
    <name type="scientific">Nannochloropsis salina CCMP1776</name>
    <dbReference type="NCBI Taxonomy" id="1027361"/>
    <lineage>
        <taxon>Eukaryota</taxon>
        <taxon>Sar</taxon>
        <taxon>Stramenopiles</taxon>
        <taxon>Ochrophyta</taxon>
        <taxon>Eustigmatophyceae</taxon>
        <taxon>Eustigmatales</taxon>
        <taxon>Monodopsidaceae</taxon>
        <taxon>Microchloropsis</taxon>
        <taxon>Microchloropsis salina</taxon>
    </lineage>
</organism>
<evidence type="ECO:0000256" key="2">
    <source>
        <dbReference type="SAM" id="MobiDB-lite"/>
    </source>
</evidence>
<sequence>MTRGDNLVALPFMALILAAFARHNSLPFQRGGILQAPGESQYQGQQTPSLPLLQAEGLMPSQMHSDSMVREGDTYHLPLAALRHGLSDALAWNEALAKGAPVPGTRPPPESLTRAKVSFFFGESNGTTFAALRDLYGLSQAEYLASLEAGFEVFASNSKSRQFFCFTGDKKFIIKTMSDEELRALTAILADYQRHMADNPRSLLVHYCGHYHVRLYRERADEWDDVHFLVMRNLMTPPQAGLSVQELYDVKGSTVGRAASQKERAKASAILKDLDLMERAWPIDFGDQREAFLRQMASDVEFLRAKGVMDYSLLLGVCPTPSAAAVRCLSSVSKTGAPSGQGFPQRMLSYFLGPPPSHGHGKEGLLGNQRAAAGGRGGVESQGGWVVVHPQGRELYVVGVIDVLQLYNRRKQAETLLKSVLYKRTAISAVDPSTYAARFSHFVEGIVHQHFQHQQQHHQQQQQYQQQQYQQQQEQEQQARHRPHQQQEPGQPSTHDGRGYQEFAPAGPPTQSQPPTSYWGS</sequence>
<keyword evidence="3" id="KW-0732">Signal</keyword>
<dbReference type="InterPro" id="IPR002498">
    <property type="entry name" value="PInositol-4-P-4/5-kinase_core"/>
</dbReference>
<evidence type="ECO:0000313" key="5">
    <source>
        <dbReference type="EMBL" id="TFJ87658.1"/>
    </source>
</evidence>